<sequence>MTASPDPQRLDPSSLDEARLFELLEQPELWPEDPAVQAELASLLELHLGLGSHAAELSEELTPAPRVRWRASWSLAAAAVFLVALIPAFTAHQMTKRIQAQARDTARLEQLAQKRTQERAWIDFFQQSTTLLQDFEQNPNLCKKGEEDRRQEREMARALLEASHQLAAQGAPLKEAEAIRASLHSWLSELAFEDSCLSVERAQELRQWATAHNLEDKSERMERRLRGEGA</sequence>
<evidence type="ECO:0008006" key="4">
    <source>
        <dbReference type="Google" id="ProtNLM"/>
    </source>
</evidence>
<keyword evidence="1" id="KW-0472">Membrane</keyword>
<keyword evidence="1" id="KW-0812">Transmembrane</keyword>
<dbReference type="Proteomes" id="UP001165069">
    <property type="component" value="Unassembled WGS sequence"/>
</dbReference>
<keyword evidence="3" id="KW-1185">Reference proteome</keyword>
<accession>A0ABQ5QFI9</accession>
<reference evidence="2 3" key="1">
    <citation type="journal article" date="2023" name="Antonie Van Leeuwenhoek">
        <title>Mesoterricola silvestris gen. nov., sp. nov., Mesoterricola sediminis sp. nov., Geothrix oryzae sp. nov., Geothrix edaphica sp. nov., Geothrix rubra sp. nov., and Geothrix limicola sp. nov., six novel members of Acidobacteriota isolated from soils.</title>
        <authorList>
            <person name="Itoh H."/>
            <person name="Sugisawa Y."/>
            <person name="Mise K."/>
            <person name="Xu Z."/>
            <person name="Kuniyasu M."/>
            <person name="Ushijima N."/>
            <person name="Kawano K."/>
            <person name="Kobayashi E."/>
            <person name="Shiratori Y."/>
            <person name="Masuda Y."/>
            <person name="Senoo K."/>
        </authorList>
    </citation>
    <scope>NUCLEOTIDE SEQUENCE [LARGE SCALE GENOMIC DNA]</scope>
    <source>
        <strain evidence="2 3">Red804</strain>
    </source>
</reference>
<keyword evidence="1" id="KW-1133">Transmembrane helix</keyword>
<comment type="caution">
    <text evidence="2">The sequence shown here is derived from an EMBL/GenBank/DDBJ whole genome shotgun (WGS) entry which is preliminary data.</text>
</comment>
<evidence type="ECO:0000313" key="3">
    <source>
        <dbReference type="Proteomes" id="UP001165069"/>
    </source>
</evidence>
<organism evidence="2 3">
    <name type="scientific">Geothrix limicola</name>
    <dbReference type="NCBI Taxonomy" id="2927978"/>
    <lineage>
        <taxon>Bacteria</taxon>
        <taxon>Pseudomonadati</taxon>
        <taxon>Acidobacteriota</taxon>
        <taxon>Holophagae</taxon>
        <taxon>Holophagales</taxon>
        <taxon>Holophagaceae</taxon>
        <taxon>Geothrix</taxon>
    </lineage>
</organism>
<dbReference type="EMBL" id="BSDE01000003">
    <property type="protein sequence ID" value="GLH73191.1"/>
    <property type="molecule type" value="Genomic_DNA"/>
</dbReference>
<evidence type="ECO:0000256" key="1">
    <source>
        <dbReference type="SAM" id="Phobius"/>
    </source>
</evidence>
<protein>
    <recommendedName>
        <fullName evidence="4">DUF5667 domain-containing protein</fullName>
    </recommendedName>
</protein>
<feature type="transmembrane region" description="Helical" evidence="1">
    <location>
        <begin position="71"/>
        <end position="91"/>
    </location>
</feature>
<name>A0ABQ5QFI9_9BACT</name>
<gene>
    <name evidence="2" type="ORF">GETHLI_16930</name>
</gene>
<dbReference type="RefSeq" id="WP_285573909.1">
    <property type="nucleotide sequence ID" value="NZ_BSDE01000003.1"/>
</dbReference>
<evidence type="ECO:0000313" key="2">
    <source>
        <dbReference type="EMBL" id="GLH73191.1"/>
    </source>
</evidence>
<proteinExistence type="predicted"/>